<dbReference type="Proteomes" id="UP001175000">
    <property type="component" value="Unassembled WGS sequence"/>
</dbReference>
<proteinExistence type="predicted"/>
<comment type="caution">
    <text evidence="2">The sequence shown here is derived from an EMBL/GenBank/DDBJ whole genome shotgun (WGS) entry which is preliminary data.</text>
</comment>
<dbReference type="AlphaFoldDB" id="A0AA39T1B8"/>
<name>A0AA39T1B8_9PEZI</name>
<reference evidence="2" key="1">
    <citation type="submission" date="2023-06" db="EMBL/GenBank/DDBJ databases">
        <title>Genome-scale phylogeny and comparative genomics of the fungal order Sordariales.</title>
        <authorList>
            <consortium name="Lawrence Berkeley National Laboratory"/>
            <person name="Hensen N."/>
            <person name="Bonometti L."/>
            <person name="Westerberg I."/>
            <person name="Brannstrom I.O."/>
            <person name="Guillou S."/>
            <person name="Cros-Aarteil S."/>
            <person name="Calhoun S."/>
            <person name="Haridas S."/>
            <person name="Kuo A."/>
            <person name="Mondo S."/>
            <person name="Pangilinan J."/>
            <person name="Riley R."/>
            <person name="Labutti K."/>
            <person name="Andreopoulos B."/>
            <person name="Lipzen A."/>
            <person name="Chen C."/>
            <person name="Yanf M."/>
            <person name="Daum C."/>
            <person name="Ng V."/>
            <person name="Clum A."/>
            <person name="Steindorff A."/>
            <person name="Ohm R."/>
            <person name="Martin F."/>
            <person name="Silar P."/>
            <person name="Natvig D."/>
            <person name="Lalanne C."/>
            <person name="Gautier V."/>
            <person name="Ament-Velasquez S.L."/>
            <person name="Kruys A."/>
            <person name="Hutchinson M.I."/>
            <person name="Powell A.J."/>
            <person name="Barry K."/>
            <person name="Miller A.N."/>
            <person name="Grigoriev I.V."/>
            <person name="Debuchy R."/>
            <person name="Gladieux P."/>
            <person name="Thoren M.H."/>
            <person name="Johannesson H."/>
        </authorList>
    </citation>
    <scope>NUCLEOTIDE SEQUENCE</scope>
    <source>
        <strain evidence="2">CBS 606.72</strain>
    </source>
</reference>
<organism evidence="2 3">
    <name type="scientific">Immersiella caudata</name>
    <dbReference type="NCBI Taxonomy" id="314043"/>
    <lineage>
        <taxon>Eukaryota</taxon>
        <taxon>Fungi</taxon>
        <taxon>Dikarya</taxon>
        <taxon>Ascomycota</taxon>
        <taxon>Pezizomycotina</taxon>
        <taxon>Sordariomycetes</taxon>
        <taxon>Sordariomycetidae</taxon>
        <taxon>Sordariales</taxon>
        <taxon>Lasiosphaeriaceae</taxon>
        <taxon>Immersiella</taxon>
    </lineage>
</organism>
<accession>A0AA39T1B8</accession>
<protein>
    <submittedName>
        <fullName evidence="2">Uncharacterized protein</fullName>
    </submittedName>
</protein>
<evidence type="ECO:0000313" key="3">
    <source>
        <dbReference type="Proteomes" id="UP001175000"/>
    </source>
</evidence>
<dbReference type="EMBL" id="JAULSU010000007">
    <property type="protein sequence ID" value="KAK0610861.1"/>
    <property type="molecule type" value="Genomic_DNA"/>
</dbReference>
<feature type="region of interest" description="Disordered" evidence="1">
    <location>
        <begin position="285"/>
        <end position="317"/>
    </location>
</feature>
<evidence type="ECO:0000313" key="2">
    <source>
        <dbReference type="EMBL" id="KAK0610861.1"/>
    </source>
</evidence>
<gene>
    <name evidence="2" type="ORF">B0T14DRAFT_314764</name>
</gene>
<sequence length="539" mass="61384">MATSDIDTVHTVDYTQGFGSFDFFPHDTSLNVRSLPWRVDDTCISSSERSNVVKGPKTFPFLRLPLEIRRRIYRFLLARLFPGRHLHLHENAVADGIRFVVEDTEYSPGWFEVDYDLHVPGPAENRTVDDRGTSDATFHYIDVLDTYKKSTAYDKLQRQSHATAAEEADDPDNRDIMDIDPNFRPSLGWLGTDNFLRQARQPTWVDNLRNRSRWELMEGTDDESESSNCSMADSDDCWDSEIQSEADHFDTKHRHAVNVTIGRVMHPDPFCDVRCHDPDANWFSYESPDGPYPDPDLETPAAPPSGELESFTGTPNDPADRCTCDYRTRDDYRAVHQLSRVSKQFTAELGSVLWANSTLEIREPAAFAVLARTRPEALWLVRSVVLHVSCCGDFSDTDTGLVKLVCDFFFPKSVAAGEEASRLRSFTVVLSVMSKAVPPGFRHPEDQRRCYNFADTARERMKELGEVFRSLEMRPGASFHVRLGCHLPTVFLDRSEPGSFDMAPSEVGKFVLGKIRPMLLPEGMRKKEEWEREREAGFC</sequence>
<evidence type="ECO:0000256" key="1">
    <source>
        <dbReference type="SAM" id="MobiDB-lite"/>
    </source>
</evidence>
<keyword evidence="3" id="KW-1185">Reference proteome</keyword>